<evidence type="ECO:0000256" key="5">
    <source>
        <dbReference type="SAM" id="MobiDB-lite"/>
    </source>
</evidence>
<dbReference type="InterPro" id="IPR038491">
    <property type="entry name" value="Velvet_dom_sf"/>
</dbReference>
<dbReference type="Gene3D" id="2.60.40.3960">
    <property type="entry name" value="Velvet domain"/>
    <property type="match status" value="1"/>
</dbReference>
<comment type="subcellular location">
    <subcellularLocation>
        <location evidence="1">Nucleus</location>
    </subcellularLocation>
</comment>
<feature type="compositionally biased region" description="Basic residues" evidence="5">
    <location>
        <begin position="204"/>
        <end position="218"/>
    </location>
</feature>
<feature type="region of interest" description="Disordered" evidence="5">
    <location>
        <begin position="309"/>
        <end position="337"/>
    </location>
</feature>
<evidence type="ECO:0000313" key="7">
    <source>
        <dbReference type="EMBL" id="KAK9719114.1"/>
    </source>
</evidence>
<dbReference type="Proteomes" id="UP001479436">
    <property type="component" value="Unassembled WGS sequence"/>
</dbReference>
<evidence type="ECO:0000259" key="6">
    <source>
        <dbReference type="PROSITE" id="PS51821"/>
    </source>
</evidence>
<accession>A0ABR2W3T0</accession>
<organism evidence="7 8">
    <name type="scientific">Basidiobolus ranarum</name>
    <dbReference type="NCBI Taxonomy" id="34480"/>
    <lineage>
        <taxon>Eukaryota</taxon>
        <taxon>Fungi</taxon>
        <taxon>Fungi incertae sedis</taxon>
        <taxon>Zoopagomycota</taxon>
        <taxon>Entomophthoromycotina</taxon>
        <taxon>Basidiobolomycetes</taxon>
        <taxon>Basidiobolales</taxon>
        <taxon>Basidiobolaceae</taxon>
        <taxon>Basidiobolus</taxon>
    </lineage>
</organism>
<gene>
    <name evidence="7" type="ORF">K7432_004979</name>
</gene>
<sequence length="429" mass="47866">MPQDHQFIDLDHFTSLQDNTGIELIVRQNPDRAQVSTVKDKLGDKPVDPPPIVQIKQSSVSPQAFNHVLQNPSFFMMTEVIGPTDVQQVIPSDAFSGTLSSSLHKLKDVDNNGKLLLTYMFAFKAIVIDNQPLDGGFFIFPEISVRLEGSFRLRFKLYQLYQGKTHFITSLCSEVFTVYSPKAFPGIQESTFLSRSFSDQGARIRVRKGSRTSSKRKGSTLTISSYPGSSNFERRNSLLSTIESTSPNKKTRSPSLETTSDSEGHIPMERRASYLIASHLGIDNLLNTSKNSTHLSPRPFPMVFNNTTTTTTSFTKPDRESNKATPESTSYSECSTGSINSSFNHSRYPYQGIDSQTTTQITVTSLPPIDQNPPIHSGELNLQYNTKKSDLQSPSTTTTDLFPNMFSAYLNQLNIPLSSDNGRTRCQRR</sequence>
<name>A0ABR2W3T0_9FUNG</name>
<evidence type="ECO:0000313" key="8">
    <source>
        <dbReference type="Proteomes" id="UP001479436"/>
    </source>
</evidence>
<dbReference type="PANTHER" id="PTHR33572:SF18">
    <property type="entry name" value="SPORE DEVELOPMENT REGULATOR VOSA"/>
    <property type="match status" value="1"/>
</dbReference>
<keyword evidence="8" id="KW-1185">Reference proteome</keyword>
<dbReference type="Pfam" id="PF11754">
    <property type="entry name" value="Velvet"/>
    <property type="match status" value="1"/>
</dbReference>
<protein>
    <recommendedName>
        <fullName evidence="6">Velvet domain-containing protein</fullName>
    </recommendedName>
</protein>
<dbReference type="PANTHER" id="PTHR33572">
    <property type="entry name" value="SPORE DEVELOPMENT REGULATOR VOSA"/>
    <property type="match status" value="1"/>
</dbReference>
<evidence type="ECO:0000256" key="3">
    <source>
        <dbReference type="ARBA" id="ARBA00023163"/>
    </source>
</evidence>
<evidence type="ECO:0000256" key="2">
    <source>
        <dbReference type="ARBA" id="ARBA00023015"/>
    </source>
</evidence>
<feature type="region of interest" description="Disordered" evidence="5">
    <location>
        <begin position="204"/>
        <end position="229"/>
    </location>
</feature>
<keyword evidence="3" id="KW-0804">Transcription</keyword>
<comment type="caution">
    <text evidence="7">The sequence shown here is derived from an EMBL/GenBank/DDBJ whole genome shotgun (WGS) entry which is preliminary data.</text>
</comment>
<keyword evidence="2" id="KW-0805">Transcription regulation</keyword>
<evidence type="ECO:0000256" key="4">
    <source>
        <dbReference type="ARBA" id="ARBA00023242"/>
    </source>
</evidence>
<feature type="compositionally biased region" description="Polar residues" evidence="5">
    <location>
        <begin position="323"/>
        <end position="337"/>
    </location>
</feature>
<dbReference type="InterPro" id="IPR021740">
    <property type="entry name" value="Velvet"/>
</dbReference>
<feature type="compositionally biased region" description="Polar residues" evidence="5">
    <location>
        <begin position="241"/>
        <end position="261"/>
    </location>
</feature>
<dbReference type="InterPro" id="IPR037525">
    <property type="entry name" value="Velvet_dom"/>
</dbReference>
<feature type="domain" description="Velvet" evidence="6">
    <location>
        <begin position="15"/>
        <end position="207"/>
    </location>
</feature>
<dbReference type="PROSITE" id="PS51821">
    <property type="entry name" value="VELVET"/>
    <property type="match status" value="1"/>
</dbReference>
<evidence type="ECO:0000256" key="1">
    <source>
        <dbReference type="ARBA" id="ARBA00004123"/>
    </source>
</evidence>
<keyword evidence="4" id="KW-0539">Nucleus</keyword>
<dbReference type="EMBL" id="JASJQH010007059">
    <property type="protein sequence ID" value="KAK9719114.1"/>
    <property type="molecule type" value="Genomic_DNA"/>
</dbReference>
<feature type="region of interest" description="Disordered" evidence="5">
    <location>
        <begin position="241"/>
        <end position="267"/>
    </location>
</feature>
<proteinExistence type="predicted"/>
<reference evidence="7 8" key="1">
    <citation type="submission" date="2023-04" db="EMBL/GenBank/DDBJ databases">
        <title>Genome of Basidiobolus ranarum AG-B5.</title>
        <authorList>
            <person name="Stajich J.E."/>
            <person name="Carter-House D."/>
            <person name="Gryganskyi A."/>
        </authorList>
    </citation>
    <scope>NUCLEOTIDE SEQUENCE [LARGE SCALE GENOMIC DNA]</scope>
    <source>
        <strain evidence="7 8">AG-B5</strain>
    </source>
</reference>